<protein>
    <recommendedName>
        <fullName evidence="3">glutamate dehydrogenase [NAD(P)(+)]</fullName>
        <ecNumber evidence="3">1.4.1.3</ecNumber>
    </recommendedName>
</protein>
<dbReference type="PANTHER" id="PTHR11606">
    <property type="entry name" value="GLUTAMATE DEHYDROGENASE"/>
    <property type="match status" value="1"/>
</dbReference>
<dbReference type="Proteomes" id="UP001177744">
    <property type="component" value="Unassembled WGS sequence"/>
</dbReference>
<dbReference type="Pfam" id="PF00208">
    <property type="entry name" value="ELFV_dehydrog"/>
    <property type="match status" value="1"/>
</dbReference>
<keyword evidence="5" id="KW-0496">Mitochondrion</keyword>
<dbReference type="FunFam" id="3.40.50.720:FF:000100">
    <property type="entry name" value="Glutamate dehydrogenase 1, mitochondrial"/>
    <property type="match status" value="1"/>
</dbReference>
<evidence type="ECO:0000256" key="5">
    <source>
        <dbReference type="ARBA" id="ARBA00023128"/>
    </source>
</evidence>
<comment type="subcellular location">
    <subcellularLocation>
        <location evidence="1">Mitochondrion</location>
    </subcellularLocation>
</comment>
<evidence type="ECO:0000256" key="1">
    <source>
        <dbReference type="ARBA" id="ARBA00004173"/>
    </source>
</evidence>
<reference evidence="7" key="1">
    <citation type="submission" date="2023-06" db="EMBL/GenBank/DDBJ databases">
        <title>Reference genome for the Northern bat (Eptesicus nilssonii), a most northern bat species.</title>
        <authorList>
            <person name="Laine V.N."/>
            <person name="Pulliainen A.T."/>
            <person name="Lilley T.M."/>
        </authorList>
    </citation>
    <scope>NUCLEOTIDE SEQUENCE</scope>
    <source>
        <strain evidence="7">BLF_Eptnil</strain>
        <tissue evidence="7">Kidney</tissue>
    </source>
</reference>
<dbReference type="AlphaFoldDB" id="A0AA40LSC7"/>
<evidence type="ECO:0000313" key="8">
    <source>
        <dbReference type="Proteomes" id="UP001177744"/>
    </source>
</evidence>
<gene>
    <name evidence="7" type="ORF">QTO34_016935</name>
</gene>
<comment type="similarity">
    <text evidence="2">Belongs to the Glu/Leu/Phe/Val dehydrogenases family.</text>
</comment>
<dbReference type="SUPFAM" id="SSF51735">
    <property type="entry name" value="NAD(P)-binding Rossmann-fold domains"/>
    <property type="match status" value="1"/>
</dbReference>
<evidence type="ECO:0000259" key="6">
    <source>
        <dbReference type="SMART" id="SM00839"/>
    </source>
</evidence>
<dbReference type="EC" id="1.4.1.3" evidence="3"/>
<feature type="domain" description="Glutamate/phenylalanine/leucine/valine/L-tryptophan dehydrogenase C-terminal" evidence="6">
    <location>
        <begin position="12"/>
        <end position="238"/>
    </location>
</feature>
<proteinExistence type="inferred from homology"/>
<dbReference type="InterPro" id="IPR036291">
    <property type="entry name" value="NAD(P)-bd_dom_sf"/>
</dbReference>
<dbReference type="GO" id="GO:0005739">
    <property type="term" value="C:mitochondrion"/>
    <property type="evidence" value="ECO:0007669"/>
    <property type="project" value="UniProtKB-SubCell"/>
</dbReference>
<dbReference type="SMART" id="SM00839">
    <property type="entry name" value="ELFV_dehydrog"/>
    <property type="match status" value="1"/>
</dbReference>
<dbReference type="EMBL" id="JAULJE010000006">
    <property type="protein sequence ID" value="KAK1342178.1"/>
    <property type="molecule type" value="Genomic_DNA"/>
</dbReference>
<keyword evidence="4" id="KW-0560">Oxidoreductase</keyword>
<dbReference type="PANTHER" id="PTHR11606:SF13">
    <property type="entry name" value="GLUTAMATE DEHYDROGENASE 1, MITOCHONDRIAL"/>
    <property type="match status" value="1"/>
</dbReference>
<organism evidence="7 8">
    <name type="scientific">Cnephaeus nilssonii</name>
    <name type="common">Northern bat</name>
    <name type="synonym">Eptesicus nilssonii</name>
    <dbReference type="NCBI Taxonomy" id="3371016"/>
    <lineage>
        <taxon>Eukaryota</taxon>
        <taxon>Metazoa</taxon>
        <taxon>Chordata</taxon>
        <taxon>Craniata</taxon>
        <taxon>Vertebrata</taxon>
        <taxon>Euteleostomi</taxon>
        <taxon>Mammalia</taxon>
        <taxon>Eutheria</taxon>
        <taxon>Laurasiatheria</taxon>
        <taxon>Chiroptera</taxon>
        <taxon>Yangochiroptera</taxon>
        <taxon>Vespertilionidae</taxon>
        <taxon>Cnephaeus</taxon>
    </lineage>
</organism>
<evidence type="ECO:0000256" key="2">
    <source>
        <dbReference type="ARBA" id="ARBA00006382"/>
    </source>
</evidence>
<evidence type="ECO:0000256" key="3">
    <source>
        <dbReference type="ARBA" id="ARBA00012889"/>
    </source>
</evidence>
<evidence type="ECO:0000313" key="7">
    <source>
        <dbReference type="EMBL" id="KAK1342178.1"/>
    </source>
</evidence>
<sequence length="251" mass="27834">MPVSLGIFHGIENFSNEATYMNILGMIPGFGDKTFVVQGFGNVALHSMRHLHHVGAKCVSVGEYDGSIWDPGGIDQKELENFKLQHGSILGFSNQWTQTPGCEGMSGEAKRYEGSILEADCDILIPAATEKQLTKCNALRIKAKIVAGDVDRPTTPEAKIFMERNMVISDLYLNARGVTVSYFEWLKNLNHVSSGCLTFKYEKDSNYHLLISVQESWKRSLESTVELLLYAQESSTSGHQGHLSKTLCILV</sequence>
<keyword evidence="8" id="KW-1185">Reference proteome</keyword>
<name>A0AA40LSC7_CNENI</name>
<accession>A0AA40LSC7</accession>
<dbReference type="GO" id="GO:0004352">
    <property type="term" value="F:glutamate dehydrogenase (NAD+) activity"/>
    <property type="evidence" value="ECO:0007669"/>
    <property type="project" value="TreeGrafter"/>
</dbReference>
<dbReference type="InterPro" id="IPR006096">
    <property type="entry name" value="Glu/Leu/Phe/Val/Trp_DH_C"/>
</dbReference>
<dbReference type="Gene3D" id="3.40.50.720">
    <property type="entry name" value="NAD(P)-binding Rossmann-like Domain"/>
    <property type="match status" value="1"/>
</dbReference>
<dbReference type="GO" id="GO:0006538">
    <property type="term" value="P:L-glutamate catabolic process"/>
    <property type="evidence" value="ECO:0007669"/>
    <property type="project" value="TreeGrafter"/>
</dbReference>
<comment type="caution">
    <text evidence="7">The sequence shown here is derived from an EMBL/GenBank/DDBJ whole genome shotgun (WGS) entry which is preliminary data.</text>
</comment>
<evidence type="ECO:0000256" key="4">
    <source>
        <dbReference type="ARBA" id="ARBA00023002"/>
    </source>
</evidence>